<dbReference type="Proteomes" id="UP000076023">
    <property type="component" value="Unassembled WGS sequence"/>
</dbReference>
<proteinExistence type="predicted"/>
<organism evidence="1 2">
    <name type="scientific">Terrimicrobium sacchariphilum</name>
    <dbReference type="NCBI Taxonomy" id="690879"/>
    <lineage>
        <taxon>Bacteria</taxon>
        <taxon>Pseudomonadati</taxon>
        <taxon>Verrucomicrobiota</taxon>
        <taxon>Terrimicrobiia</taxon>
        <taxon>Terrimicrobiales</taxon>
        <taxon>Terrimicrobiaceae</taxon>
        <taxon>Terrimicrobium</taxon>
    </lineage>
</organism>
<comment type="caution">
    <text evidence="1">The sequence shown here is derived from an EMBL/GenBank/DDBJ whole genome shotgun (WGS) entry which is preliminary data.</text>
</comment>
<name>A0A146GEM1_TERSA</name>
<dbReference type="RefSeq" id="WP_075080972.1">
    <property type="nucleotide sequence ID" value="NZ_BDCO01000003.1"/>
</dbReference>
<evidence type="ECO:0000313" key="2">
    <source>
        <dbReference type="Proteomes" id="UP000076023"/>
    </source>
</evidence>
<dbReference type="AlphaFoldDB" id="A0A146GEM1"/>
<protein>
    <submittedName>
        <fullName evidence="1">Uncharacterized protein</fullName>
    </submittedName>
</protein>
<dbReference type="STRING" id="690879.TSACC_3187"/>
<keyword evidence="2" id="KW-1185">Reference proteome</keyword>
<dbReference type="OrthoDB" id="9838907at2"/>
<sequence>MLPLLLAGGAYIAPITTTQSTTTEVDMYNHTLRGERILANEVVCRSRWGTPMLPNGKGGYSIISPINPEFIALSLIQPPKTSGTPFRPAKVVKVSVLE</sequence>
<gene>
    <name evidence="1" type="ORF">TSACC_3187</name>
</gene>
<reference evidence="2" key="1">
    <citation type="journal article" date="2017" name="Genome Announc.">
        <title>Draft Genome Sequence of Terrimicrobium sacchariphilum NM-5T, a Facultative Anaerobic Soil Bacterium of the Class Spartobacteria.</title>
        <authorList>
            <person name="Qiu Y.L."/>
            <person name="Tourlousse D.M."/>
            <person name="Matsuura N."/>
            <person name="Ohashi A."/>
            <person name="Sekiguchi Y."/>
        </authorList>
    </citation>
    <scope>NUCLEOTIDE SEQUENCE [LARGE SCALE GENOMIC DNA]</scope>
    <source>
        <strain evidence="2">NM-5</strain>
    </source>
</reference>
<dbReference type="EMBL" id="BDCO01000003">
    <property type="protein sequence ID" value="GAT35124.1"/>
    <property type="molecule type" value="Genomic_DNA"/>
</dbReference>
<evidence type="ECO:0000313" key="1">
    <source>
        <dbReference type="EMBL" id="GAT35124.1"/>
    </source>
</evidence>
<dbReference type="InParanoid" id="A0A146GEM1"/>
<accession>A0A146GEM1</accession>